<dbReference type="CDD" id="cd00801">
    <property type="entry name" value="INT_P4_C"/>
    <property type="match status" value="1"/>
</dbReference>
<evidence type="ECO:0000256" key="3">
    <source>
        <dbReference type="ARBA" id="ARBA00023125"/>
    </source>
</evidence>
<comment type="similarity">
    <text evidence="1">Belongs to the 'phage' integrase family.</text>
</comment>
<accession>A0AAJ6NAM6</accession>
<dbReference type="Proteomes" id="UP001236239">
    <property type="component" value="Unassembled WGS sequence"/>
</dbReference>
<protein>
    <submittedName>
        <fullName evidence="6">Tyrosine-type recombinase/integrase</fullName>
    </submittedName>
</protein>
<dbReference type="GO" id="GO:0006310">
    <property type="term" value="P:DNA recombination"/>
    <property type="evidence" value="ECO:0007669"/>
    <property type="project" value="UniProtKB-KW"/>
</dbReference>
<evidence type="ECO:0000256" key="1">
    <source>
        <dbReference type="ARBA" id="ARBA00008857"/>
    </source>
</evidence>
<sequence length="389" mass="44845">MSKLTAIQVKNAKPKEKLYKLSDGGGLFLWVYPTGNKNWVLSIQKNGKRKDIRKPFLSMTLAEARAWREEVRTRLAKGEPMDGKIGTTFEIVFYEWFERWRETVIQKNADQLKSAIEINVFPTLAKIDVAQIRPVDIVESLKGMEERGVLEYLQRTKSGIKRALDYAVARGLIDMNPAVSVSSKAFKKHESQHLRALAPSQLSLLIGGVERGLKTGKITPKTYYLIYWQLLTWSRPTQAVQAEWKEINAKQKTWTVPADKMKKRRDFIVPLSPLLFEILNRMKEMNLYSKYIFESDSSVNEHMSRGTVNKAMKRLGIDTTAHGFRSLARTTMGETLQYDEKILKRCLSHKVDTDTDLAYDRSKHIEERRPVISHWSEIVANERAKHLGF</sequence>
<dbReference type="GO" id="GO:0015074">
    <property type="term" value="P:DNA integration"/>
    <property type="evidence" value="ECO:0007669"/>
    <property type="project" value="UniProtKB-KW"/>
</dbReference>
<dbReference type="InterPro" id="IPR011010">
    <property type="entry name" value="DNA_brk_join_enz"/>
</dbReference>
<reference evidence="6" key="1">
    <citation type="journal article" date="2023" name="Front. Microbiol.">
        <title>Phylogeography and host specificity of Pasteurellaceae pathogenic to sea-farmed fish in the north-east Atlantic.</title>
        <authorList>
            <person name="Gulla S."/>
            <person name="Colquhoun D.J."/>
            <person name="Olsen A.B."/>
            <person name="Spilsberg B."/>
            <person name="Lagesen K."/>
            <person name="Aakesson C.P."/>
            <person name="Strom S."/>
            <person name="Manji F."/>
            <person name="Birkbeck T.H."/>
            <person name="Nilsen H.K."/>
        </authorList>
    </citation>
    <scope>NUCLEOTIDE SEQUENCE</scope>
    <source>
        <strain evidence="6">TW16_20</strain>
    </source>
</reference>
<keyword evidence="4" id="KW-0233">DNA recombination</keyword>
<dbReference type="RefSeq" id="WP_306373773.1">
    <property type="nucleotide sequence ID" value="NZ_JASAYK010000002.1"/>
</dbReference>
<dbReference type="Pfam" id="PF13356">
    <property type="entry name" value="Arm-DNA-bind_3"/>
    <property type="match status" value="1"/>
</dbReference>
<evidence type="ECO:0000256" key="4">
    <source>
        <dbReference type="ARBA" id="ARBA00023172"/>
    </source>
</evidence>
<dbReference type="InterPro" id="IPR010998">
    <property type="entry name" value="Integrase_recombinase_N"/>
</dbReference>
<organism evidence="6 7">
    <name type="scientific">Phocoenobacter skyensis</name>
    <dbReference type="NCBI Taxonomy" id="97481"/>
    <lineage>
        <taxon>Bacteria</taxon>
        <taxon>Pseudomonadati</taxon>
        <taxon>Pseudomonadota</taxon>
        <taxon>Gammaproteobacteria</taxon>
        <taxon>Pasteurellales</taxon>
        <taxon>Pasteurellaceae</taxon>
        <taxon>Phocoenobacter</taxon>
    </lineage>
</organism>
<dbReference type="InterPro" id="IPR002104">
    <property type="entry name" value="Integrase_catalytic"/>
</dbReference>
<dbReference type="GO" id="GO:0003677">
    <property type="term" value="F:DNA binding"/>
    <property type="evidence" value="ECO:0007669"/>
    <property type="project" value="UniProtKB-KW"/>
</dbReference>
<dbReference type="AlphaFoldDB" id="A0AAJ6NAM6"/>
<evidence type="ECO:0000256" key="2">
    <source>
        <dbReference type="ARBA" id="ARBA00022908"/>
    </source>
</evidence>
<comment type="caution">
    <text evidence="6">The sequence shown here is derived from an EMBL/GenBank/DDBJ whole genome shotgun (WGS) entry which is preliminary data.</text>
</comment>
<evidence type="ECO:0000259" key="5">
    <source>
        <dbReference type="PROSITE" id="PS51898"/>
    </source>
</evidence>
<dbReference type="Pfam" id="PF22022">
    <property type="entry name" value="Phage_int_M"/>
    <property type="match status" value="1"/>
</dbReference>
<dbReference type="InterPro" id="IPR025166">
    <property type="entry name" value="Integrase_DNA_bind_dom"/>
</dbReference>
<dbReference type="PANTHER" id="PTHR30629:SF6">
    <property type="entry name" value="PROPHAGE INTEGRASE INTA-RELATED"/>
    <property type="match status" value="1"/>
</dbReference>
<dbReference type="Gene3D" id="1.10.150.130">
    <property type="match status" value="1"/>
</dbReference>
<dbReference type="Pfam" id="PF00589">
    <property type="entry name" value="Phage_integrase"/>
    <property type="match status" value="1"/>
</dbReference>
<name>A0AAJ6NAM6_9PAST</name>
<dbReference type="Gene3D" id="1.10.443.10">
    <property type="entry name" value="Intergrase catalytic core"/>
    <property type="match status" value="1"/>
</dbReference>
<keyword evidence="3" id="KW-0238">DNA-binding</keyword>
<dbReference type="InterPro" id="IPR050808">
    <property type="entry name" value="Phage_Integrase"/>
</dbReference>
<proteinExistence type="inferred from homology"/>
<dbReference type="InterPro" id="IPR013762">
    <property type="entry name" value="Integrase-like_cat_sf"/>
</dbReference>
<dbReference type="InterPro" id="IPR053876">
    <property type="entry name" value="Phage_int_M"/>
</dbReference>
<dbReference type="PROSITE" id="PS51898">
    <property type="entry name" value="TYR_RECOMBINASE"/>
    <property type="match status" value="1"/>
</dbReference>
<keyword evidence="2" id="KW-0229">DNA integration</keyword>
<dbReference type="EMBL" id="JASAYQ010000011">
    <property type="protein sequence ID" value="MDP8173166.1"/>
    <property type="molecule type" value="Genomic_DNA"/>
</dbReference>
<evidence type="ECO:0000313" key="7">
    <source>
        <dbReference type="Proteomes" id="UP001236239"/>
    </source>
</evidence>
<dbReference type="Gene3D" id="3.30.160.390">
    <property type="entry name" value="Integrase, DNA-binding domain"/>
    <property type="match status" value="1"/>
</dbReference>
<dbReference type="PANTHER" id="PTHR30629">
    <property type="entry name" value="PROPHAGE INTEGRASE"/>
    <property type="match status" value="1"/>
</dbReference>
<dbReference type="SUPFAM" id="SSF56349">
    <property type="entry name" value="DNA breaking-rejoining enzymes"/>
    <property type="match status" value="1"/>
</dbReference>
<evidence type="ECO:0000313" key="6">
    <source>
        <dbReference type="EMBL" id="MDP8173166.1"/>
    </source>
</evidence>
<dbReference type="InterPro" id="IPR038488">
    <property type="entry name" value="Integrase_DNA-bd_sf"/>
</dbReference>
<feature type="domain" description="Tyr recombinase" evidence="5">
    <location>
        <begin position="192"/>
        <end position="373"/>
    </location>
</feature>
<gene>
    <name evidence="6" type="ORF">QJU93_07320</name>
</gene>